<dbReference type="Proteomes" id="UP000239720">
    <property type="component" value="Unassembled WGS sequence"/>
</dbReference>
<accession>A0A2K9ELA8</accession>
<dbReference type="AlphaFoldDB" id="A0A2K9ELA8"/>
<evidence type="ECO:0000313" key="4">
    <source>
        <dbReference type="Proteomes" id="UP000239720"/>
    </source>
</evidence>
<proteinExistence type="predicted"/>
<evidence type="ECO:0000313" key="1">
    <source>
        <dbReference type="EMBL" id="AUG56220.1"/>
    </source>
</evidence>
<dbReference type="OrthoDB" id="1678992at2"/>
<keyword evidence="3" id="KW-1185">Reference proteome</keyword>
<evidence type="ECO:0000313" key="3">
    <source>
        <dbReference type="Proteomes" id="UP000233534"/>
    </source>
</evidence>
<gene>
    <name evidence="2" type="ORF">B9R14_01630</name>
    <name evidence="1" type="ORF">HVS_01260</name>
</gene>
<dbReference type="KEGG" id="hsc:HVS_01260"/>
<dbReference type="EMBL" id="NEMB01000003">
    <property type="protein sequence ID" value="PQQ65594.1"/>
    <property type="molecule type" value="Genomic_DNA"/>
</dbReference>
<reference evidence="1 3" key="1">
    <citation type="submission" date="2017-12" db="EMBL/GenBank/DDBJ databases">
        <title>Complete genome sequence of Herbivorax saccincola GGR1, a novel Cellulosome-producing hydrolytic bacterium in a thermophilic biogas plant, established by Illumina and Nanopore MinION sequencing.</title>
        <authorList>
            <person name="Pechtl A."/>
            <person name="Ruckert C."/>
            <person name="Koeck D.E."/>
            <person name="Maus I."/>
            <person name="Winkler A."/>
            <person name="Kalinowski J."/>
            <person name="Puhler A."/>
            <person name="Schwarz W.W."/>
            <person name="Zverlov V.V."/>
            <person name="Schluter A."/>
            <person name="Liebl W."/>
        </authorList>
    </citation>
    <scope>NUCLEOTIDE SEQUENCE [LARGE SCALE GENOMIC DNA]</scope>
    <source>
        <strain evidence="1">GGR1</strain>
        <strain evidence="3">SR1</strain>
    </source>
</reference>
<organism evidence="1 3">
    <name type="scientific">Acetivibrio saccincola</name>
    <dbReference type="NCBI Taxonomy" id="1677857"/>
    <lineage>
        <taxon>Bacteria</taxon>
        <taxon>Bacillati</taxon>
        <taxon>Bacillota</taxon>
        <taxon>Clostridia</taxon>
        <taxon>Eubacteriales</taxon>
        <taxon>Oscillospiraceae</taxon>
        <taxon>Acetivibrio</taxon>
    </lineage>
</organism>
<evidence type="ECO:0000313" key="2">
    <source>
        <dbReference type="EMBL" id="PQQ65594.1"/>
    </source>
</evidence>
<dbReference type="EMBL" id="CP025197">
    <property type="protein sequence ID" value="AUG56220.1"/>
    <property type="molecule type" value="Genomic_DNA"/>
</dbReference>
<protein>
    <submittedName>
        <fullName evidence="1">Uncharacterized protein</fullName>
    </submittedName>
</protein>
<dbReference type="RefSeq" id="WP_101298644.1">
    <property type="nucleotide sequence ID" value="NZ_CP025197.1"/>
</dbReference>
<sequence>MIIDTGITLAYKCSSCGTFQFNTVSLFEIPQKEDIVFTCRCRGASLVIRKESPTVFKIMVPCIGCGTSHVYLMSTKEFIAQEIYTFNCPNTGIKQCFIGSDKIVRKKIDSLEREYDELIDRLGYDNYFANTQVMLDSLNLIHDIAERGNLFCECGSNDIELFLFSDKIYLKCNLCPGSKIIYASSNEHLKVNLLRKEIMLINDGQPADIKIEPATVKRDGRIL</sequence>
<name>A0A2K9ELA8_9FIRM</name>
<dbReference type="Proteomes" id="UP000233534">
    <property type="component" value="Chromosome"/>
</dbReference>
<reference evidence="2 4" key="2">
    <citation type="journal article" date="2018" name="Syst. Appl. Microbiol.">
        <title>Characterization and high-quality draft genome sequence of Herbivorax saccincola A7, an anaerobic, alkaliphilic, thermophilic, cellulolytic, and xylanolytic bacterium.</title>
        <authorList>
            <person name="Aikawa S."/>
            <person name="Baramee S."/>
            <person name="Sermsathanaswadi J."/>
            <person name="Thianheng P."/>
            <person name="Tachaapaikoon C."/>
            <person name="Shikata A."/>
            <person name="Waeonukul R."/>
            <person name="Pason P."/>
            <person name="Ratanakhanokchai K."/>
            <person name="Kosugi A."/>
        </authorList>
    </citation>
    <scope>NUCLEOTIDE SEQUENCE [LARGE SCALE GENOMIC DNA]</scope>
    <source>
        <strain evidence="2 4">A7</strain>
    </source>
</reference>